<dbReference type="InterPro" id="IPR026444">
    <property type="entry name" value="Secre_tail"/>
</dbReference>
<dbReference type="Proteomes" id="UP000033497">
    <property type="component" value="Unassembled WGS sequence"/>
</dbReference>
<protein>
    <recommendedName>
        <fullName evidence="2">Secretion system C-terminal sorting domain-containing protein</fullName>
    </recommendedName>
</protein>
<evidence type="ECO:0000313" key="4">
    <source>
        <dbReference type="Proteomes" id="UP000033497"/>
    </source>
</evidence>
<evidence type="ECO:0000256" key="1">
    <source>
        <dbReference type="ARBA" id="ARBA00022729"/>
    </source>
</evidence>
<keyword evidence="1" id="KW-0732">Signal</keyword>
<evidence type="ECO:0000259" key="2">
    <source>
        <dbReference type="Pfam" id="PF18962"/>
    </source>
</evidence>
<dbReference type="EMBL" id="JSVU01000001">
    <property type="protein sequence ID" value="KJJ39659.1"/>
    <property type="molecule type" value="Genomic_DNA"/>
</dbReference>
<sequence length="572" mass="62650">MKNVITFLMCSLCIITGIAQSDFSGNNIIIPERTPELEALYQQAKTLEENGTAAEINANRMAIKNAWQEVDPDVAALYKPIATNRVPETVENLPINGIYSPDRILERDGEGIIPEWGFDQLLREDYIDGVDMDKDKTSDNIYIGVYENIIDFGGTFDSIFIYRSQDGGLSFDEWKKVGVTAPMRKMQLITYDDSYLVAYLVTESKNFQAWRWDTNTGTFDAQVIASDVIDFGVDTNYPGVGSQRSFATYNKSDNSTYSARSTAGSHGFDWVDETSLGIVTEQIEFAYGYLGATYTVFIGFNSRSLRTNANSDYNDPASWGSNETIADGASVESVNPTIRAARKGLPSDEVLIIASSRAASSSDSFIGQAYLRENSAAYTPTPYISAGADANIAHIDTWMQKVNNSEIIETSYVRDDIDNSENDQNRSFQYDGTSFGPFEGVGDTGRDVFDGFASAVAETPDNNPCIAFAGTSAGGTFGYGLYFDAQNSTASTAENSFEGFKFYPNPTSDVLNLSSKDAIENLSIYSILGQKVLEASPNQNDATLNVAKFSPGVYVLKLAINGQSATYKFIKQ</sequence>
<evidence type="ECO:0000313" key="3">
    <source>
        <dbReference type="EMBL" id="KJJ39659.1"/>
    </source>
</evidence>
<name>A0ABR5DLK8_9FLAO</name>
<proteinExistence type="predicted"/>
<dbReference type="Pfam" id="PF18962">
    <property type="entry name" value="Por_Secre_tail"/>
    <property type="match status" value="1"/>
</dbReference>
<gene>
    <name evidence="3" type="ORF">MB09_00270</name>
</gene>
<reference evidence="3 4" key="1">
    <citation type="submission" date="2014-10" db="EMBL/GenBank/DDBJ databases">
        <title>Genome sequencing of Vitellibacter vladivostokensis KMM 3516.</title>
        <authorList>
            <person name="Thevarajoo S."/>
            <person name="Selvaratnam C."/>
            <person name="Goh K.M."/>
            <person name="Chong C.S."/>
        </authorList>
    </citation>
    <scope>NUCLEOTIDE SEQUENCE [LARGE SCALE GENOMIC DNA]</scope>
    <source>
        <strain evidence="3 4">KMM 3516</strain>
    </source>
</reference>
<feature type="domain" description="Secretion system C-terminal sorting" evidence="2">
    <location>
        <begin position="503"/>
        <end position="570"/>
    </location>
</feature>
<comment type="caution">
    <text evidence="3">The sequence shown here is derived from an EMBL/GenBank/DDBJ whole genome shotgun (WGS) entry which is preliminary data.</text>
</comment>
<keyword evidence="4" id="KW-1185">Reference proteome</keyword>
<accession>A0ABR5DLK8</accession>
<organism evidence="3 4">
    <name type="scientific">Aequorivita vladivostokensis</name>
    <dbReference type="NCBI Taxonomy" id="171194"/>
    <lineage>
        <taxon>Bacteria</taxon>
        <taxon>Pseudomonadati</taxon>
        <taxon>Bacteroidota</taxon>
        <taxon>Flavobacteriia</taxon>
        <taxon>Flavobacteriales</taxon>
        <taxon>Flavobacteriaceae</taxon>
        <taxon>Aequorivita</taxon>
    </lineage>
</organism>
<dbReference type="RefSeq" id="WP_084708999.1">
    <property type="nucleotide sequence ID" value="NZ_JSVU01000001.1"/>
</dbReference>
<dbReference type="NCBIfam" id="TIGR04183">
    <property type="entry name" value="Por_Secre_tail"/>
    <property type="match status" value="1"/>
</dbReference>